<name>A0A9K3L7Y5_9STRA</name>
<dbReference type="GO" id="GO:0005886">
    <property type="term" value="C:plasma membrane"/>
    <property type="evidence" value="ECO:0007669"/>
    <property type="project" value="TreeGrafter"/>
</dbReference>
<protein>
    <submittedName>
        <fullName evidence="13">Cytochrome b561 protein</fullName>
    </submittedName>
</protein>
<evidence type="ECO:0000313" key="13">
    <source>
        <dbReference type="EMBL" id="KAG7356448.1"/>
    </source>
</evidence>
<comment type="subcellular location">
    <subcellularLocation>
        <location evidence="1">Membrane</location>
        <topology evidence="1">Multi-pass membrane protein</topology>
    </subcellularLocation>
</comment>
<dbReference type="InterPro" id="IPR013766">
    <property type="entry name" value="Thioredoxin_domain"/>
</dbReference>
<organism evidence="13 14">
    <name type="scientific">Nitzschia inconspicua</name>
    <dbReference type="NCBI Taxonomy" id="303405"/>
    <lineage>
        <taxon>Eukaryota</taxon>
        <taxon>Sar</taxon>
        <taxon>Stramenopiles</taxon>
        <taxon>Ochrophyta</taxon>
        <taxon>Bacillariophyta</taxon>
        <taxon>Bacillariophyceae</taxon>
        <taxon>Bacillariophycidae</taxon>
        <taxon>Bacillariales</taxon>
        <taxon>Bacillariaceae</taxon>
        <taxon>Nitzschia</taxon>
    </lineage>
</organism>
<keyword evidence="3" id="KW-0349">Heme</keyword>
<dbReference type="GO" id="GO:0046872">
    <property type="term" value="F:metal ion binding"/>
    <property type="evidence" value="ECO:0007669"/>
    <property type="project" value="UniProtKB-KW"/>
</dbReference>
<evidence type="ECO:0000256" key="8">
    <source>
        <dbReference type="ARBA" id="ARBA00023004"/>
    </source>
</evidence>
<sequence>MSFATSAYSVTASYFHWFAAIPMIGCVGTVLKAQQSPKEEKPKLMNLHKSLGLLTGMIVAPRVAYRIFNRAAYSIEALPGGSKAEHFLADLSHTALYGFMIIMPASGIAMGYYGGKGLPFFGTTIPGVVKTDENKQRTGEIAKQSFNVHKTVGTYGKYLIPLHAGAAISHSLRVCGNLNIIPVNAFVAFEGTGVGIRRLYRSKGKKRTTCLHSEIKFKNFDHVLDTFHEGTLLVYFEANKCGPCHLMKKELAVAKKLMGKEHDLKIFSLDAEKWPHLGTRYGIQKLPCLLLVRDGVIKKRMEGVTEANLIVKELQRLMGTESEKDQ</sequence>
<dbReference type="PANTHER" id="PTHR30529">
    <property type="entry name" value="CYTOCHROME B561"/>
    <property type="match status" value="1"/>
</dbReference>
<dbReference type="EMBL" id="JAGRRH010000015">
    <property type="protein sequence ID" value="KAG7356448.1"/>
    <property type="molecule type" value="Genomic_DNA"/>
</dbReference>
<evidence type="ECO:0000256" key="2">
    <source>
        <dbReference type="ARBA" id="ARBA00022448"/>
    </source>
</evidence>
<reference evidence="13" key="1">
    <citation type="journal article" date="2021" name="Sci. Rep.">
        <title>Diploid genomic architecture of Nitzschia inconspicua, an elite biomass production diatom.</title>
        <authorList>
            <person name="Oliver A."/>
            <person name="Podell S."/>
            <person name="Pinowska A."/>
            <person name="Traller J.C."/>
            <person name="Smith S.R."/>
            <person name="McClure R."/>
            <person name="Beliaev A."/>
            <person name="Bohutskyi P."/>
            <person name="Hill E.A."/>
            <person name="Rabines A."/>
            <person name="Zheng H."/>
            <person name="Allen L.Z."/>
            <person name="Kuo A."/>
            <person name="Grigoriev I.V."/>
            <person name="Allen A.E."/>
            <person name="Hazlebeck D."/>
            <person name="Allen E.E."/>
        </authorList>
    </citation>
    <scope>NUCLEOTIDE SEQUENCE</scope>
    <source>
        <strain evidence="13">Hildebrandi</strain>
    </source>
</reference>
<evidence type="ECO:0000256" key="10">
    <source>
        <dbReference type="SAM" id="Phobius"/>
    </source>
</evidence>
<comment type="caution">
    <text evidence="13">The sequence shown here is derived from an EMBL/GenBank/DDBJ whole genome shotgun (WGS) entry which is preliminary data.</text>
</comment>
<evidence type="ECO:0000256" key="7">
    <source>
        <dbReference type="ARBA" id="ARBA00022989"/>
    </source>
</evidence>
<evidence type="ECO:0000256" key="5">
    <source>
        <dbReference type="ARBA" id="ARBA00022723"/>
    </source>
</evidence>
<feature type="transmembrane region" description="Helical" evidence="10">
    <location>
        <begin position="95"/>
        <end position="113"/>
    </location>
</feature>
<keyword evidence="5" id="KW-0479">Metal-binding</keyword>
<keyword evidence="9 10" id="KW-0472">Membrane</keyword>
<evidence type="ECO:0000256" key="3">
    <source>
        <dbReference type="ARBA" id="ARBA00022617"/>
    </source>
</evidence>
<evidence type="ECO:0000256" key="4">
    <source>
        <dbReference type="ARBA" id="ARBA00022692"/>
    </source>
</evidence>
<keyword evidence="7 10" id="KW-1133">Transmembrane helix</keyword>
<evidence type="ECO:0000259" key="11">
    <source>
        <dbReference type="Pfam" id="PF00085"/>
    </source>
</evidence>
<keyword evidence="4 10" id="KW-0812">Transmembrane</keyword>
<feature type="transmembrane region" description="Helical" evidence="10">
    <location>
        <begin position="12"/>
        <end position="31"/>
    </location>
</feature>
<evidence type="ECO:0000256" key="1">
    <source>
        <dbReference type="ARBA" id="ARBA00004141"/>
    </source>
</evidence>
<dbReference type="GO" id="GO:0020037">
    <property type="term" value="F:heme binding"/>
    <property type="evidence" value="ECO:0007669"/>
    <property type="project" value="TreeGrafter"/>
</dbReference>
<dbReference type="Pfam" id="PF00085">
    <property type="entry name" value="Thioredoxin"/>
    <property type="match status" value="1"/>
</dbReference>
<reference evidence="13" key="2">
    <citation type="submission" date="2021-04" db="EMBL/GenBank/DDBJ databases">
        <authorList>
            <person name="Podell S."/>
        </authorList>
    </citation>
    <scope>NUCLEOTIDE SEQUENCE</scope>
    <source>
        <strain evidence="13">Hildebrandi</strain>
    </source>
</reference>
<dbReference type="AlphaFoldDB" id="A0A9K3L7Y5"/>
<dbReference type="GO" id="GO:0009055">
    <property type="term" value="F:electron transfer activity"/>
    <property type="evidence" value="ECO:0007669"/>
    <property type="project" value="InterPro"/>
</dbReference>
<keyword evidence="8" id="KW-0408">Iron</keyword>
<dbReference type="CDD" id="cd02947">
    <property type="entry name" value="TRX_family"/>
    <property type="match status" value="1"/>
</dbReference>
<feature type="domain" description="Cytochrome b561 bacterial/Ni-hydrogenase" evidence="12">
    <location>
        <begin position="8"/>
        <end position="173"/>
    </location>
</feature>
<keyword evidence="2" id="KW-0813">Transport</keyword>
<keyword evidence="6" id="KW-0249">Electron transport</keyword>
<dbReference type="InterPro" id="IPR052168">
    <property type="entry name" value="Cytochrome_b561_oxidase"/>
</dbReference>
<evidence type="ECO:0000256" key="6">
    <source>
        <dbReference type="ARBA" id="ARBA00022982"/>
    </source>
</evidence>
<dbReference type="InterPro" id="IPR011577">
    <property type="entry name" value="Cyt_b561_bac/Ni-Hgenase"/>
</dbReference>
<dbReference type="OrthoDB" id="198925at2759"/>
<dbReference type="PANTHER" id="PTHR30529:SF1">
    <property type="entry name" value="CYTOCHROME B561 HOMOLOG 2"/>
    <property type="match status" value="1"/>
</dbReference>
<evidence type="ECO:0000256" key="9">
    <source>
        <dbReference type="ARBA" id="ARBA00023136"/>
    </source>
</evidence>
<proteinExistence type="predicted"/>
<keyword evidence="14" id="KW-1185">Reference proteome</keyword>
<evidence type="ECO:0000259" key="12">
    <source>
        <dbReference type="Pfam" id="PF01292"/>
    </source>
</evidence>
<evidence type="ECO:0000313" key="14">
    <source>
        <dbReference type="Proteomes" id="UP000693970"/>
    </source>
</evidence>
<dbReference type="Proteomes" id="UP000693970">
    <property type="component" value="Unassembled WGS sequence"/>
</dbReference>
<feature type="domain" description="Thioredoxin" evidence="11">
    <location>
        <begin position="217"/>
        <end position="315"/>
    </location>
</feature>
<gene>
    <name evidence="13" type="ORF">IV203_001134</name>
</gene>
<accession>A0A9K3L7Y5</accession>
<dbReference type="Pfam" id="PF01292">
    <property type="entry name" value="Ni_hydr_CYTB"/>
    <property type="match status" value="1"/>
</dbReference>